<comment type="caution">
    <text evidence="2">The sequence shown here is derived from an EMBL/GenBank/DDBJ whole genome shotgun (WGS) entry which is preliminary data.</text>
</comment>
<reference evidence="2 3" key="1">
    <citation type="submission" date="2019-12" db="EMBL/GenBank/DDBJ databases">
        <authorList>
            <person name="Alioto T."/>
            <person name="Alioto T."/>
            <person name="Gomez Garrido J."/>
        </authorList>
    </citation>
    <scope>NUCLEOTIDE SEQUENCE [LARGE SCALE GENOMIC DNA]</scope>
</reference>
<proteinExistence type="predicted"/>
<sequence>MVSEHYPGDNIWDNTSNEENELEDWVSNLELKIEKMNSEIREGIGAMKFEFYRSLAIMIERLDLMMKKWDVQEREKKDKRVSSTSPEPTLQSDAPLKGLEVGRSIEERLHREGIARLENRGHQLEILGSKDWENSLLDHLPPSQVGTSLGKALVLMQEGTATNRQWNFNVLATLLSVFSEAIKRKRLKPQNLDQNMELAQWVHDSSKSLKKVQAISGPYRYKNNVYSPIIPNHSSPNLNLNSRALAHELPRLHP</sequence>
<evidence type="ECO:0000256" key="1">
    <source>
        <dbReference type="SAM" id="MobiDB-lite"/>
    </source>
</evidence>
<name>A0A8S0RGK1_OLEEU</name>
<dbReference type="AlphaFoldDB" id="A0A8S0RGK1"/>
<dbReference type="EMBL" id="CACTIH010003619">
    <property type="protein sequence ID" value="CAA2978476.1"/>
    <property type="molecule type" value="Genomic_DNA"/>
</dbReference>
<evidence type="ECO:0000313" key="2">
    <source>
        <dbReference type="EMBL" id="CAA2978476.1"/>
    </source>
</evidence>
<feature type="compositionally biased region" description="Polar residues" evidence="1">
    <location>
        <begin position="82"/>
        <end position="92"/>
    </location>
</feature>
<feature type="region of interest" description="Disordered" evidence="1">
    <location>
        <begin position="73"/>
        <end position="97"/>
    </location>
</feature>
<protein>
    <submittedName>
        <fullName evidence="2">Uncharacterized protein</fullName>
    </submittedName>
</protein>
<accession>A0A8S0RGK1</accession>
<gene>
    <name evidence="2" type="ORF">OLEA9_A049961</name>
</gene>
<organism evidence="2 3">
    <name type="scientific">Olea europaea subsp. europaea</name>
    <dbReference type="NCBI Taxonomy" id="158383"/>
    <lineage>
        <taxon>Eukaryota</taxon>
        <taxon>Viridiplantae</taxon>
        <taxon>Streptophyta</taxon>
        <taxon>Embryophyta</taxon>
        <taxon>Tracheophyta</taxon>
        <taxon>Spermatophyta</taxon>
        <taxon>Magnoliopsida</taxon>
        <taxon>eudicotyledons</taxon>
        <taxon>Gunneridae</taxon>
        <taxon>Pentapetalae</taxon>
        <taxon>asterids</taxon>
        <taxon>lamiids</taxon>
        <taxon>Lamiales</taxon>
        <taxon>Oleaceae</taxon>
        <taxon>Oleeae</taxon>
        <taxon>Olea</taxon>
    </lineage>
</organism>
<evidence type="ECO:0000313" key="3">
    <source>
        <dbReference type="Proteomes" id="UP000594638"/>
    </source>
</evidence>
<keyword evidence="3" id="KW-1185">Reference proteome</keyword>
<dbReference type="Proteomes" id="UP000594638">
    <property type="component" value="Unassembled WGS sequence"/>
</dbReference>
<dbReference type="Gramene" id="OE9A049961T1">
    <property type="protein sequence ID" value="OE9A049961C1"/>
    <property type="gene ID" value="OE9A049961"/>
</dbReference>